<dbReference type="AlphaFoldDB" id="A0A8D9HXD2"/>
<evidence type="ECO:0000313" key="1">
    <source>
        <dbReference type="EMBL" id="CAG7907698.1"/>
    </source>
</evidence>
<name>A0A8D9HXD2_BRACM</name>
<dbReference type="Gramene" id="A04p25990.2_BraZ1">
    <property type="protein sequence ID" value="A04p25990.2_BraZ1.CDS.1"/>
    <property type="gene ID" value="A04g25990.2_BraZ1"/>
</dbReference>
<gene>
    <name evidence="1" type="ORF">BRAPAZ1V2_A04P25990.2</name>
</gene>
<proteinExistence type="predicted"/>
<dbReference type="Proteomes" id="UP000694005">
    <property type="component" value="Chromosome A04"/>
</dbReference>
<reference evidence="1 2" key="1">
    <citation type="submission" date="2021-07" db="EMBL/GenBank/DDBJ databases">
        <authorList>
            <consortium name="Genoscope - CEA"/>
            <person name="William W."/>
        </authorList>
    </citation>
    <scope>NUCLEOTIDE SEQUENCE [LARGE SCALE GENOMIC DNA]</scope>
</reference>
<sequence length="102" mass="11782">MLRRTALSYELPGSGTSGASQDVSQHHHSLTNIHANNLLGTHDLNTRLRAGNSSVNMYFRHEFKLNLLFIRHEFVVDSLIVRHEFTETRLWLGMSLQKLSFY</sequence>
<evidence type="ECO:0000313" key="2">
    <source>
        <dbReference type="Proteomes" id="UP000694005"/>
    </source>
</evidence>
<organism evidence="1 2">
    <name type="scientific">Brassica campestris</name>
    <name type="common">Field mustard</name>
    <dbReference type="NCBI Taxonomy" id="3711"/>
    <lineage>
        <taxon>Eukaryota</taxon>
        <taxon>Viridiplantae</taxon>
        <taxon>Streptophyta</taxon>
        <taxon>Embryophyta</taxon>
        <taxon>Tracheophyta</taxon>
        <taxon>Spermatophyta</taxon>
        <taxon>Magnoliopsida</taxon>
        <taxon>eudicotyledons</taxon>
        <taxon>Gunneridae</taxon>
        <taxon>Pentapetalae</taxon>
        <taxon>rosids</taxon>
        <taxon>malvids</taxon>
        <taxon>Brassicales</taxon>
        <taxon>Brassicaceae</taxon>
        <taxon>Brassiceae</taxon>
        <taxon>Brassica</taxon>
    </lineage>
</organism>
<dbReference type="EMBL" id="LS974620">
    <property type="protein sequence ID" value="CAG7907698.1"/>
    <property type="molecule type" value="Genomic_DNA"/>
</dbReference>
<protein>
    <submittedName>
        <fullName evidence="1">Uncharacterized protein</fullName>
    </submittedName>
</protein>
<accession>A0A8D9HXD2</accession>